<feature type="compositionally biased region" description="Low complexity" evidence="6">
    <location>
        <begin position="297"/>
        <end position="307"/>
    </location>
</feature>
<evidence type="ECO:0000256" key="2">
    <source>
        <dbReference type="ARBA" id="ARBA00022692"/>
    </source>
</evidence>
<keyword evidence="2 5" id="KW-0812">Transmembrane</keyword>
<feature type="transmembrane region" description="Helical" evidence="5">
    <location>
        <begin position="240"/>
        <end position="257"/>
    </location>
</feature>
<feature type="transmembrane region" description="Helical" evidence="5">
    <location>
        <begin position="217"/>
        <end position="234"/>
    </location>
</feature>
<dbReference type="OrthoDB" id="73901at2759"/>
<dbReference type="GO" id="GO:0005375">
    <property type="term" value="F:copper ion transmembrane transporter activity"/>
    <property type="evidence" value="ECO:0007669"/>
    <property type="project" value="UniProtKB-UniRule"/>
</dbReference>
<organism evidence="7 8">
    <name type="scientific">Mortierella polycephala</name>
    <dbReference type="NCBI Taxonomy" id="41804"/>
    <lineage>
        <taxon>Eukaryota</taxon>
        <taxon>Fungi</taxon>
        <taxon>Fungi incertae sedis</taxon>
        <taxon>Mucoromycota</taxon>
        <taxon>Mortierellomycotina</taxon>
        <taxon>Mortierellomycetes</taxon>
        <taxon>Mortierellales</taxon>
        <taxon>Mortierellaceae</taxon>
        <taxon>Mortierella</taxon>
    </lineage>
</organism>
<keyword evidence="3 5" id="KW-1133">Transmembrane helix</keyword>
<feature type="compositionally biased region" description="Polar residues" evidence="6">
    <location>
        <begin position="82"/>
        <end position="97"/>
    </location>
</feature>
<feature type="region of interest" description="Disordered" evidence="6">
    <location>
        <begin position="267"/>
        <end position="307"/>
    </location>
</feature>
<dbReference type="PANTHER" id="PTHR12483:SF27">
    <property type="entry name" value="COPPER TRANSPORT PROTEIN CTR1"/>
    <property type="match status" value="1"/>
</dbReference>
<evidence type="ECO:0000256" key="4">
    <source>
        <dbReference type="ARBA" id="ARBA00023136"/>
    </source>
</evidence>
<feature type="region of interest" description="Disordered" evidence="6">
    <location>
        <begin position="82"/>
        <end position="104"/>
    </location>
</feature>
<keyword evidence="5" id="KW-0187">Copper transport</keyword>
<keyword evidence="4 5" id="KW-0472">Membrane</keyword>
<proteinExistence type="inferred from homology"/>
<dbReference type="InterPro" id="IPR007274">
    <property type="entry name" value="Cop_transporter"/>
</dbReference>
<evidence type="ECO:0000256" key="1">
    <source>
        <dbReference type="ARBA" id="ARBA00004141"/>
    </source>
</evidence>
<dbReference type="GO" id="GO:0005886">
    <property type="term" value="C:plasma membrane"/>
    <property type="evidence" value="ECO:0007669"/>
    <property type="project" value="TreeGrafter"/>
</dbReference>
<accession>A0A9P6U841</accession>
<evidence type="ECO:0000256" key="3">
    <source>
        <dbReference type="ARBA" id="ARBA00022989"/>
    </source>
</evidence>
<evidence type="ECO:0000256" key="6">
    <source>
        <dbReference type="SAM" id="MobiDB-lite"/>
    </source>
</evidence>
<dbReference type="PANTHER" id="PTHR12483">
    <property type="entry name" value="SOLUTE CARRIER FAMILY 31 COPPER TRANSPORTERS"/>
    <property type="match status" value="1"/>
</dbReference>
<evidence type="ECO:0000256" key="5">
    <source>
        <dbReference type="RuleBase" id="RU367022"/>
    </source>
</evidence>
<keyword evidence="5" id="KW-0186">Copper</keyword>
<dbReference type="AlphaFoldDB" id="A0A9P6U841"/>
<keyword evidence="5" id="KW-0813">Transport</keyword>
<feature type="transmembrane region" description="Helical" evidence="5">
    <location>
        <begin position="26"/>
        <end position="44"/>
    </location>
</feature>
<comment type="subcellular location">
    <subcellularLocation>
        <location evidence="1 5">Membrane</location>
        <topology evidence="1 5">Multi-pass membrane protein</topology>
    </subcellularLocation>
</comment>
<feature type="compositionally biased region" description="Polar residues" evidence="6">
    <location>
        <begin position="276"/>
        <end position="286"/>
    </location>
</feature>
<dbReference type="Pfam" id="PF04145">
    <property type="entry name" value="Ctr"/>
    <property type="match status" value="1"/>
</dbReference>
<evidence type="ECO:0000313" key="8">
    <source>
        <dbReference type="Proteomes" id="UP000726737"/>
    </source>
</evidence>
<reference evidence="7" key="1">
    <citation type="journal article" date="2020" name="Fungal Divers.">
        <title>Resolving the Mortierellaceae phylogeny through synthesis of multi-gene phylogenetics and phylogenomics.</title>
        <authorList>
            <person name="Vandepol N."/>
            <person name="Liber J."/>
            <person name="Desiro A."/>
            <person name="Na H."/>
            <person name="Kennedy M."/>
            <person name="Barry K."/>
            <person name="Grigoriev I.V."/>
            <person name="Miller A.N."/>
            <person name="O'Donnell K."/>
            <person name="Stajich J.E."/>
            <person name="Bonito G."/>
        </authorList>
    </citation>
    <scope>NUCLEOTIDE SEQUENCE</scope>
    <source>
        <strain evidence="7">KOD948</strain>
    </source>
</reference>
<dbReference type="Proteomes" id="UP000726737">
    <property type="component" value="Unassembled WGS sequence"/>
</dbReference>
<protein>
    <recommendedName>
        <fullName evidence="5">Copper transport protein</fullName>
    </recommendedName>
</protein>
<dbReference type="EMBL" id="JAAAJA010000045">
    <property type="protein sequence ID" value="KAG0264696.1"/>
    <property type="molecule type" value="Genomic_DNA"/>
</dbReference>
<evidence type="ECO:0000313" key="7">
    <source>
        <dbReference type="EMBL" id="KAG0264696.1"/>
    </source>
</evidence>
<gene>
    <name evidence="7" type="ORF">BG011_006273</name>
</gene>
<comment type="caution">
    <text evidence="7">The sequence shown here is derived from an EMBL/GenBank/DDBJ whole genome shotgun (WGS) entry which is preliminary data.</text>
</comment>
<sequence>MTAGFKPGFGTAVWSPELTPMSEPEYIGALIGLFLLSVGFRALVAAQGYLEAYLHLHFYPRPSRPPRSQFCSNPQVSLLQTQGQAGCQPPQNNNLCRQGQDDDEEQLQQLPLQGAPMPEIRDEKCDDKILTDGQQEDLGVRFSGQRVQQQQQDHHNSGVINSVTPSGRKRYGPFRHHLNAAPFARSSWDQQQQMPTSLIHPLPTAQPFVWQADVTRAVLTTAIVAVGYMLMLVIMTYNSAYFAVILVGVFVGEIYFGRWGRVRPIFPSSSSSSSSAARNQSRSPYNHESVVHDERQSPATASMTSFTSSTRGYSSAIQHMSADAAC</sequence>
<keyword evidence="5" id="KW-0406">Ion transport</keyword>
<comment type="similarity">
    <text evidence="5">Belongs to the copper transporter (Ctr) (TC 1.A.56) family. SLC31A subfamily.</text>
</comment>
<name>A0A9P6U841_9FUNG</name>
<keyword evidence="8" id="KW-1185">Reference proteome</keyword>